<evidence type="ECO:0000256" key="9">
    <source>
        <dbReference type="SAM" id="Phobius"/>
    </source>
</evidence>
<dbReference type="Gene3D" id="3.40.50.300">
    <property type="entry name" value="P-loop containing nucleotide triphosphate hydrolases"/>
    <property type="match status" value="1"/>
</dbReference>
<dbReference type="InterPro" id="IPR003439">
    <property type="entry name" value="ABC_transporter-like_ATP-bd"/>
</dbReference>
<organism evidence="11">
    <name type="scientific">Culex tarsalis</name>
    <name type="common">Encephalitis mosquito</name>
    <dbReference type="NCBI Taxonomy" id="7177"/>
    <lineage>
        <taxon>Eukaryota</taxon>
        <taxon>Metazoa</taxon>
        <taxon>Ecdysozoa</taxon>
        <taxon>Arthropoda</taxon>
        <taxon>Hexapoda</taxon>
        <taxon>Insecta</taxon>
        <taxon>Pterygota</taxon>
        <taxon>Neoptera</taxon>
        <taxon>Endopterygota</taxon>
        <taxon>Diptera</taxon>
        <taxon>Nematocera</taxon>
        <taxon>Culicoidea</taxon>
        <taxon>Culicidae</taxon>
        <taxon>Culicinae</taxon>
        <taxon>Culicini</taxon>
        <taxon>Culex</taxon>
        <taxon>Culex</taxon>
    </lineage>
</organism>
<evidence type="ECO:0000256" key="1">
    <source>
        <dbReference type="ARBA" id="ARBA00004141"/>
    </source>
</evidence>
<dbReference type="Pfam" id="PF01061">
    <property type="entry name" value="ABC2_membrane"/>
    <property type="match status" value="1"/>
</dbReference>
<accession>A0A1Q3FP51</accession>
<feature type="domain" description="ABC transporter" evidence="10">
    <location>
        <begin position="26"/>
        <end position="265"/>
    </location>
</feature>
<dbReference type="PANTHER" id="PTHR48041">
    <property type="entry name" value="ABC TRANSPORTER G FAMILY MEMBER 28"/>
    <property type="match status" value="1"/>
</dbReference>
<keyword evidence="7 9" id="KW-1133">Transmembrane helix</keyword>
<dbReference type="InterPro" id="IPR050352">
    <property type="entry name" value="ABCG_transporters"/>
</dbReference>
<dbReference type="GO" id="GO:0005886">
    <property type="term" value="C:plasma membrane"/>
    <property type="evidence" value="ECO:0007669"/>
    <property type="project" value="TreeGrafter"/>
</dbReference>
<evidence type="ECO:0000256" key="7">
    <source>
        <dbReference type="ARBA" id="ARBA00022989"/>
    </source>
</evidence>
<dbReference type="SMART" id="SM00382">
    <property type="entry name" value="AAA"/>
    <property type="match status" value="1"/>
</dbReference>
<dbReference type="InterPro" id="IPR003593">
    <property type="entry name" value="AAA+_ATPase"/>
</dbReference>
<evidence type="ECO:0000259" key="10">
    <source>
        <dbReference type="PROSITE" id="PS50893"/>
    </source>
</evidence>
<comment type="subcellular location">
    <subcellularLocation>
        <location evidence="1">Membrane</location>
        <topology evidence="1">Multi-pass membrane protein</topology>
    </subcellularLocation>
</comment>
<dbReference type="AlphaFoldDB" id="A0A1Q3FP51"/>
<dbReference type="SUPFAM" id="SSF52540">
    <property type="entry name" value="P-loop containing nucleoside triphosphate hydrolases"/>
    <property type="match status" value="1"/>
</dbReference>
<dbReference type="CDD" id="cd03213">
    <property type="entry name" value="ABCG_EPDR"/>
    <property type="match status" value="1"/>
</dbReference>
<feature type="transmembrane region" description="Helical" evidence="9">
    <location>
        <begin position="478"/>
        <end position="497"/>
    </location>
</feature>
<evidence type="ECO:0000256" key="4">
    <source>
        <dbReference type="ARBA" id="ARBA00022692"/>
    </source>
</evidence>
<keyword evidence="3" id="KW-0813">Transport</keyword>
<evidence type="ECO:0000313" key="11">
    <source>
        <dbReference type="EMBL" id="JAV29365.1"/>
    </source>
</evidence>
<dbReference type="GO" id="GO:0016887">
    <property type="term" value="F:ATP hydrolysis activity"/>
    <property type="evidence" value="ECO:0007669"/>
    <property type="project" value="InterPro"/>
</dbReference>
<dbReference type="PANTHER" id="PTHR48041:SF118">
    <property type="entry name" value="ATP-BINDING CASSETTE TRANSPORTER (ABC TRANSPORTER) FAMILY G MEMBER 16"/>
    <property type="match status" value="1"/>
</dbReference>
<dbReference type="PROSITE" id="PS50893">
    <property type="entry name" value="ABC_TRANSPORTER_2"/>
    <property type="match status" value="1"/>
</dbReference>
<dbReference type="GO" id="GO:0140359">
    <property type="term" value="F:ABC-type transporter activity"/>
    <property type="evidence" value="ECO:0007669"/>
    <property type="project" value="InterPro"/>
</dbReference>
<dbReference type="Pfam" id="PF00005">
    <property type="entry name" value="ABC_tran"/>
    <property type="match status" value="1"/>
</dbReference>
<protein>
    <submittedName>
        <fullName evidence="11">Putative the eye pigment transporter</fullName>
    </submittedName>
</protein>
<dbReference type="InterPro" id="IPR013525">
    <property type="entry name" value="ABC2_TM"/>
</dbReference>
<proteinExistence type="inferred from homology"/>
<sequence length="619" mass="68939">MSATVQLQLDDTGEDRRKLLDQQMALEFTNICFKGGKKNGDGWKTILENVSGRFAPGRLTAILGPSGAGKSSLLNILSGFKKHGVIGSVMVNGEPLGEESFRNKCVYIAQDFDLNDHLTVLETLDYAAELKMAGSTSPMVRKKKVNDILEVLGLRHTMTTLVKNLSGGEKKRLSIGIELVTNPPIILLDEPTSGLDSVSAMQLVSYIKTLAAEGRTIVTVIHQPASNLFRLFDDLFLLSAGKCIYSGPLDGMVASFGEAGFHCPKYYNRADFALEIASMPSCPGIELLALRYNNSAFVRTSIGDDYCAAKDQKGVMAAAIGTPYRNTCLVAATSGSRRRYAISQWKQFSVLLRRSLRSTTRDFFFAQLRVIAHILVAFLLGVVFYNCGKDASTAMTNAAAIFFFHMFIFFGNAMPCTITFPLEAKVFVREHLNNWYSLEAYYVSKIFADLPLQLICPSVFVIITYFLTGQPIEPFRFFLFWAITLLLGIFAQTVGLLSGAAFGIEMATFFVPCLTIPSLLFSGFFIKSYELLDFLQPLPYTSFFRYSMQGSLQAIYGYNRTDYPCSEVLCYYNRPGKLLKFMDTPETGFERNVLALVGFIALFQALLYFSLRRRLKAFQ</sequence>
<comment type="similarity">
    <text evidence="2">Belongs to the ABC transporter superfamily. ABCG family. Eye pigment precursor importer (TC 3.A.1.204) subfamily.</text>
</comment>
<evidence type="ECO:0000256" key="3">
    <source>
        <dbReference type="ARBA" id="ARBA00022448"/>
    </source>
</evidence>
<dbReference type="GO" id="GO:0005524">
    <property type="term" value="F:ATP binding"/>
    <property type="evidence" value="ECO:0007669"/>
    <property type="project" value="UniProtKB-KW"/>
</dbReference>
<keyword evidence="6" id="KW-0067">ATP-binding</keyword>
<feature type="transmembrane region" description="Helical" evidence="9">
    <location>
        <begin position="398"/>
        <end position="422"/>
    </location>
</feature>
<feature type="transmembrane region" description="Helical" evidence="9">
    <location>
        <begin position="593"/>
        <end position="611"/>
    </location>
</feature>
<feature type="transmembrane region" description="Helical" evidence="9">
    <location>
        <begin position="363"/>
        <end position="386"/>
    </location>
</feature>
<keyword evidence="8 9" id="KW-0472">Membrane</keyword>
<evidence type="ECO:0000256" key="5">
    <source>
        <dbReference type="ARBA" id="ARBA00022741"/>
    </source>
</evidence>
<dbReference type="FunFam" id="3.40.50.300:FF:001077">
    <property type="entry name" value="Uncharacterized protein, isoform A"/>
    <property type="match status" value="1"/>
</dbReference>
<evidence type="ECO:0000256" key="8">
    <source>
        <dbReference type="ARBA" id="ARBA00023136"/>
    </source>
</evidence>
<evidence type="ECO:0000256" key="2">
    <source>
        <dbReference type="ARBA" id="ARBA00005814"/>
    </source>
</evidence>
<name>A0A1Q3FP51_CULTA</name>
<reference evidence="11" key="1">
    <citation type="submission" date="2017-01" db="EMBL/GenBank/DDBJ databases">
        <title>A deep insight into the sialotranscriptome of adult male and female Cluex tarsalis mosquitoes.</title>
        <authorList>
            <person name="Ribeiro J.M."/>
            <person name="Moreira F."/>
            <person name="Bernard K.A."/>
            <person name="Calvo E."/>
        </authorList>
    </citation>
    <scope>NUCLEOTIDE SEQUENCE</scope>
    <source>
        <strain evidence="11">Kern County</strain>
        <tissue evidence="11">Salivary glands</tissue>
    </source>
</reference>
<keyword evidence="5" id="KW-0547">Nucleotide-binding</keyword>
<dbReference type="PROSITE" id="PS00211">
    <property type="entry name" value="ABC_TRANSPORTER_1"/>
    <property type="match status" value="1"/>
</dbReference>
<feature type="transmembrane region" description="Helical" evidence="9">
    <location>
        <begin position="509"/>
        <end position="529"/>
    </location>
</feature>
<dbReference type="EMBL" id="GFDL01005680">
    <property type="protein sequence ID" value="JAV29365.1"/>
    <property type="molecule type" value="Transcribed_RNA"/>
</dbReference>
<dbReference type="InterPro" id="IPR017871">
    <property type="entry name" value="ABC_transporter-like_CS"/>
</dbReference>
<feature type="transmembrane region" description="Helical" evidence="9">
    <location>
        <begin position="442"/>
        <end position="466"/>
    </location>
</feature>
<dbReference type="InterPro" id="IPR027417">
    <property type="entry name" value="P-loop_NTPase"/>
</dbReference>
<evidence type="ECO:0000256" key="6">
    <source>
        <dbReference type="ARBA" id="ARBA00022840"/>
    </source>
</evidence>
<keyword evidence="4 9" id="KW-0812">Transmembrane</keyword>